<name>A0A2C9JZQ7_BIOGL</name>
<evidence type="ECO:0000256" key="1">
    <source>
        <dbReference type="ARBA" id="ARBA00007174"/>
    </source>
</evidence>
<protein>
    <recommendedName>
        <fullName evidence="6">Peptide-methionine (R)-S-oxide reductase</fullName>
        <ecNumber evidence="6">1.8.4.12</ecNumber>
    </recommendedName>
</protein>
<dbReference type="PANTHER" id="PTHR10173:SF52">
    <property type="entry name" value="METHIONINE-R-SULFOXIDE REDUCTASE B1"/>
    <property type="match status" value="1"/>
</dbReference>
<keyword evidence="4 6" id="KW-0560">Oxidoreductase</keyword>
<evidence type="ECO:0000313" key="8">
    <source>
        <dbReference type="EnsemblMetazoa" id="BGLB010704-PB"/>
    </source>
</evidence>
<dbReference type="KEGG" id="bgt:106074418"/>
<comment type="function">
    <text evidence="6">Methionine-sulfoxide reductase that specifically reduces methionine (R)-sulfoxide back to methionine. While in many cases methionine oxidation is the result of random oxidation following oxidative stress, methionine oxidation is also a post-translational modification that takes place on specific residues.</text>
</comment>
<dbReference type="SUPFAM" id="SSF51316">
    <property type="entry name" value="Mss4-like"/>
    <property type="match status" value="1"/>
</dbReference>
<evidence type="ECO:0000256" key="6">
    <source>
        <dbReference type="RuleBase" id="RU365044"/>
    </source>
</evidence>
<dbReference type="FunFam" id="2.170.150.20:FF:000001">
    <property type="entry name" value="Peptide methionine sulfoxide reductase MsrB"/>
    <property type="match status" value="1"/>
</dbReference>
<dbReference type="EnsemblMetazoa" id="BGLB010704-RB">
    <property type="protein sequence ID" value="BGLB010704-PB"/>
    <property type="gene ID" value="BGLB010704"/>
</dbReference>
<evidence type="ECO:0000256" key="5">
    <source>
        <dbReference type="ARBA" id="ARBA00048488"/>
    </source>
</evidence>
<dbReference type="Gene3D" id="2.170.150.20">
    <property type="entry name" value="Peptide methionine sulfoxide reductase"/>
    <property type="match status" value="1"/>
</dbReference>
<accession>A0A2C9JZQ7</accession>
<evidence type="ECO:0000256" key="2">
    <source>
        <dbReference type="ARBA" id="ARBA00022723"/>
    </source>
</evidence>
<feature type="domain" description="MsrB" evidence="7">
    <location>
        <begin position="66"/>
        <end position="188"/>
    </location>
</feature>
<dbReference type="EC" id="1.8.4.12" evidence="6"/>
<dbReference type="VEuPathDB" id="VectorBase:BGLB010704"/>
<dbReference type="InterPro" id="IPR002579">
    <property type="entry name" value="Met_Sox_Rdtase_MsrB_dom"/>
</dbReference>
<dbReference type="GO" id="GO:0033743">
    <property type="term" value="F:peptide-methionine (R)-S-oxide reductase activity"/>
    <property type="evidence" value="ECO:0007669"/>
    <property type="project" value="UniProtKB-EC"/>
</dbReference>
<comment type="catalytic activity">
    <reaction evidence="5 6">
        <text>L-methionyl-[protein] + [thioredoxin]-disulfide + H2O = L-methionyl-(R)-S-oxide-[protein] + [thioredoxin]-dithiol</text>
        <dbReference type="Rhea" id="RHEA:24164"/>
        <dbReference type="Rhea" id="RHEA-COMP:10698"/>
        <dbReference type="Rhea" id="RHEA-COMP:10700"/>
        <dbReference type="Rhea" id="RHEA-COMP:12313"/>
        <dbReference type="Rhea" id="RHEA-COMP:12314"/>
        <dbReference type="ChEBI" id="CHEBI:15377"/>
        <dbReference type="ChEBI" id="CHEBI:16044"/>
        <dbReference type="ChEBI" id="CHEBI:29950"/>
        <dbReference type="ChEBI" id="CHEBI:45764"/>
        <dbReference type="ChEBI" id="CHEBI:50058"/>
        <dbReference type="EC" id="1.8.4.12"/>
    </reaction>
</comment>
<dbReference type="InterPro" id="IPR028427">
    <property type="entry name" value="Met_Sox_Rdtase_MsrB"/>
</dbReference>
<proteinExistence type="inferred from homology"/>
<dbReference type="VEuPathDB" id="VectorBase:BGLAX_042642"/>
<dbReference type="GO" id="GO:0046872">
    <property type="term" value="F:metal ion binding"/>
    <property type="evidence" value="ECO:0007669"/>
    <property type="project" value="UniProtKB-KW"/>
</dbReference>
<evidence type="ECO:0000259" key="7">
    <source>
        <dbReference type="PROSITE" id="PS51790"/>
    </source>
</evidence>
<comment type="cofactor">
    <cofactor evidence="6">
        <name>Zn(2+)</name>
        <dbReference type="ChEBI" id="CHEBI:29105"/>
    </cofactor>
    <text evidence="6">Binds 1 zinc ion per subunit.</text>
</comment>
<keyword evidence="2 6" id="KW-0479">Metal-binding</keyword>
<evidence type="ECO:0000256" key="3">
    <source>
        <dbReference type="ARBA" id="ARBA00022833"/>
    </source>
</evidence>
<dbReference type="GO" id="GO:0006979">
    <property type="term" value="P:response to oxidative stress"/>
    <property type="evidence" value="ECO:0007669"/>
    <property type="project" value="InterPro"/>
</dbReference>
<dbReference type="NCBIfam" id="TIGR00357">
    <property type="entry name" value="peptide-methionine (R)-S-oxide reductase MsrB"/>
    <property type="match status" value="1"/>
</dbReference>
<dbReference type="InterPro" id="IPR011057">
    <property type="entry name" value="Mss4-like_sf"/>
</dbReference>
<dbReference type="AlphaFoldDB" id="A0A2C9JZQ7"/>
<dbReference type="Pfam" id="PF01641">
    <property type="entry name" value="SelR"/>
    <property type="match status" value="1"/>
</dbReference>
<sequence length="191" mass="21360">MNILHYVTKKQEISPKLKKLKSLCDAESGDVDSTDSKASENGIEEADVLKSKECPASVCCRTVYNKEELEKRLSPAQFRVTQQLGTEKPFSGKYVKWKEEGVFNCIVCGTPLFSSETKFNSGSGWPAFYDVISKGHVLLKEENVGGLQRMEVKCRECKSHLGHVFDDGPKPTGIRFCVNSCSLDFRKHTTV</sequence>
<dbReference type="PROSITE" id="PS51790">
    <property type="entry name" value="MSRB"/>
    <property type="match status" value="1"/>
</dbReference>
<dbReference type="STRING" id="6526.A0A2C9JZQ7"/>
<dbReference type="OrthoDB" id="44061at2759"/>
<dbReference type="PANTHER" id="PTHR10173">
    <property type="entry name" value="METHIONINE SULFOXIDE REDUCTASE"/>
    <property type="match status" value="1"/>
</dbReference>
<dbReference type="Proteomes" id="UP000076420">
    <property type="component" value="Unassembled WGS sequence"/>
</dbReference>
<comment type="similarity">
    <text evidence="1 6">Belongs to the MsrB Met sulfoxide reductase family.</text>
</comment>
<keyword evidence="3 6" id="KW-0862">Zinc</keyword>
<evidence type="ECO:0000313" key="9">
    <source>
        <dbReference type="Proteomes" id="UP000076420"/>
    </source>
</evidence>
<dbReference type="GO" id="GO:0005737">
    <property type="term" value="C:cytoplasm"/>
    <property type="evidence" value="ECO:0007669"/>
    <property type="project" value="TreeGrafter"/>
</dbReference>
<organism evidence="8 9">
    <name type="scientific">Biomphalaria glabrata</name>
    <name type="common">Bloodfluke planorb</name>
    <name type="synonym">Freshwater snail</name>
    <dbReference type="NCBI Taxonomy" id="6526"/>
    <lineage>
        <taxon>Eukaryota</taxon>
        <taxon>Metazoa</taxon>
        <taxon>Spiralia</taxon>
        <taxon>Lophotrochozoa</taxon>
        <taxon>Mollusca</taxon>
        <taxon>Gastropoda</taxon>
        <taxon>Heterobranchia</taxon>
        <taxon>Euthyneura</taxon>
        <taxon>Panpulmonata</taxon>
        <taxon>Hygrophila</taxon>
        <taxon>Lymnaeoidea</taxon>
        <taxon>Planorbidae</taxon>
        <taxon>Biomphalaria</taxon>
    </lineage>
</organism>
<gene>
    <name evidence="8" type="primary">106074418</name>
</gene>
<evidence type="ECO:0000256" key="4">
    <source>
        <dbReference type="ARBA" id="ARBA00023002"/>
    </source>
</evidence>
<reference evidence="8" key="1">
    <citation type="submission" date="2020-05" db="UniProtKB">
        <authorList>
            <consortium name="EnsemblMetazoa"/>
        </authorList>
    </citation>
    <scope>IDENTIFICATION</scope>
    <source>
        <strain evidence="8">BB02</strain>
    </source>
</reference>
<dbReference type="GO" id="GO:0030091">
    <property type="term" value="P:protein repair"/>
    <property type="evidence" value="ECO:0007669"/>
    <property type="project" value="InterPro"/>
</dbReference>